<dbReference type="PRINTS" id="PR01036">
    <property type="entry name" value="TCRTETB"/>
</dbReference>
<keyword evidence="5 7" id="KW-1133">Transmembrane helix</keyword>
<reference evidence="9 10" key="1">
    <citation type="submission" date="2018-11" db="EMBL/GenBank/DDBJ databases">
        <title>Sequencing the genomes of 1000 actinobacteria strains.</title>
        <authorList>
            <person name="Klenk H.-P."/>
        </authorList>
    </citation>
    <scope>NUCLEOTIDE SEQUENCE [LARGE SCALE GENOMIC DNA]</scope>
    <source>
        <strain evidence="9 10">DSM 44348</strain>
    </source>
</reference>
<name>A0A3N2GXY3_9PSEU</name>
<feature type="transmembrane region" description="Helical" evidence="7">
    <location>
        <begin position="323"/>
        <end position="345"/>
    </location>
</feature>
<dbReference type="Gene3D" id="1.20.1250.20">
    <property type="entry name" value="MFS general substrate transporter like domains"/>
    <property type="match status" value="1"/>
</dbReference>
<evidence type="ECO:0000256" key="6">
    <source>
        <dbReference type="ARBA" id="ARBA00023136"/>
    </source>
</evidence>
<evidence type="ECO:0000256" key="5">
    <source>
        <dbReference type="ARBA" id="ARBA00022989"/>
    </source>
</evidence>
<feature type="transmembrane region" description="Helical" evidence="7">
    <location>
        <begin position="464"/>
        <end position="484"/>
    </location>
</feature>
<dbReference type="RefSeq" id="WP_123684595.1">
    <property type="nucleotide sequence ID" value="NZ_RKHY01000001.1"/>
</dbReference>
<dbReference type="PANTHER" id="PTHR42718">
    <property type="entry name" value="MAJOR FACILITATOR SUPERFAMILY MULTIDRUG TRANSPORTER MFSC"/>
    <property type="match status" value="1"/>
</dbReference>
<organism evidence="9 10">
    <name type="scientific">Amycolatopsis thermoflava</name>
    <dbReference type="NCBI Taxonomy" id="84480"/>
    <lineage>
        <taxon>Bacteria</taxon>
        <taxon>Bacillati</taxon>
        <taxon>Actinomycetota</taxon>
        <taxon>Actinomycetes</taxon>
        <taxon>Pseudonocardiales</taxon>
        <taxon>Pseudonocardiaceae</taxon>
        <taxon>Amycolatopsis</taxon>
        <taxon>Amycolatopsis methanolica group</taxon>
    </lineage>
</organism>
<dbReference type="PROSITE" id="PS50850">
    <property type="entry name" value="MFS"/>
    <property type="match status" value="1"/>
</dbReference>
<evidence type="ECO:0000313" key="9">
    <source>
        <dbReference type="EMBL" id="ROS41524.1"/>
    </source>
</evidence>
<feature type="transmembrane region" description="Helical" evidence="7">
    <location>
        <begin position="160"/>
        <end position="182"/>
    </location>
</feature>
<dbReference type="InterPro" id="IPR020846">
    <property type="entry name" value="MFS_dom"/>
</dbReference>
<feature type="transmembrane region" description="Helical" evidence="7">
    <location>
        <begin position="194"/>
        <end position="214"/>
    </location>
</feature>
<evidence type="ECO:0000313" key="10">
    <source>
        <dbReference type="Proteomes" id="UP000274843"/>
    </source>
</evidence>
<feature type="transmembrane region" description="Helical" evidence="7">
    <location>
        <begin position="351"/>
        <end position="370"/>
    </location>
</feature>
<feature type="domain" description="Major facilitator superfamily (MFS) profile" evidence="8">
    <location>
        <begin position="9"/>
        <end position="488"/>
    </location>
</feature>
<dbReference type="CDD" id="cd17321">
    <property type="entry name" value="MFS_MMR_MDR_like"/>
    <property type="match status" value="1"/>
</dbReference>
<sequence>MDGSKRWWALGALAVALLAFGLDVTVLSVALPTLAVDLDASTSELQWFSNAYTLVLAAGLLPAGLLGDKFGTKRFLLGGLAVFGLASVACAYAGSAGMLIAARAFLGLGAAALVPLSMSVLNALFPGADRARAIAVWAAAMAVGIPLGPVVGGWLLDNFWWGSVFLLNVPAVLAGLVLLAWLVPDLPGDRGRRVDLPGVVLSSASLVALTYGLVEAGDRGWGSAAVLGPVLGGLALLAGFVVHQARAAQPLLDLGLFASPGFRWGAVLATLASFAMMGALFLLPQYFQAVYATDALGTGLRLLPVVGGLLVGVRVAEWLRPRLGARVLVSTGFVLMTGGLVAGTATGTGDGYGYAAVWVSLVGLGLGFALPPSMDIAMGALSPGRSGVGGGVLQAMRQVGGTLGVAILGTVLNAGYRGGVDVAGLPDDVAAVVRDSAAAGVQVAARVPALLGSVRESFVAGMSATLWVCAGFALVGAVLAALFLPRQAQDVAGAESGHEFVAG</sequence>
<feature type="transmembrane region" description="Helical" evidence="7">
    <location>
        <begin position="262"/>
        <end position="283"/>
    </location>
</feature>
<protein>
    <submittedName>
        <fullName evidence="9">EmrB/QacA subfamily drug resistance transporter</fullName>
    </submittedName>
</protein>
<dbReference type="InterPro" id="IPR011701">
    <property type="entry name" value="MFS"/>
</dbReference>
<dbReference type="Proteomes" id="UP000274843">
    <property type="component" value="Unassembled WGS sequence"/>
</dbReference>
<dbReference type="GO" id="GO:0005886">
    <property type="term" value="C:plasma membrane"/>
    <property type="evidence" value="ECO:0007669"/>
    <property type="project" value="UniProtKB-SubCell"/>
</dbReference>
<feature type="transmembrane region" description="Helical" evidence="7">
    <location>
        <begin position="100"/>
        <end position="121"/>
    </location>
</feature>
<dbReference type="EMBL" id="RKHY01000001">
    <property type="protein sequence ID" value="ROS41524.1"/>
    <property type="molecule type" value="Genomic_DNA"/>
</dbReference>
<dbReference type="Pfam" id="PF07690">
    <property type="entry name" value="MFS_1"/>
    <property type="match status" value="1"/>
</dbReference>
<accession>A0A3N2GXY3</accession>
<feature type="transmembrane region" description="Helical" evidence="7">
    <location>
        <begin position="289"/>
        <end position="311"/>
    </location>
</feature>
<evidence type="ECO:0000256" key="1">
    <source>
        <dbReference type="ARBA" id="ARBA00004651"/>
    </source>
</evidence>
<dbReference type="Gene3D" id="1.20.1720.10">
    <property type="entry name" value="Multidrug resistance protein D"/>
    <property type="match status" value="1"/>
</dbReference>
<keyword evidence="2" id="KW-0813">Transport</keyword>
<dbReference type="InterPro" id="IPR004638">
    <property type="entry name" value="EmrB-like"/>
</dbReference>
<evidence type="ECO:0000256" key="2">
    <source>
        <dbReference type="ARBA" id="ARBA00022448"/>
    </source>
</evidence>
<dbReference type="GO" id="GO:0022857">
    <property type="term" value="F:transmembrane transporter activity"/>
    <property type="evidence" value="ECO:0007669"/>
    <property type="project" value="InterPro"/>
</dbReference>
<gene>
    <name evidence="9" type="ORF">EDD35_3887</name>
</gene>
<evidence type="ECO:0000259" key="8">
    <source>
        <dbReference type="PROSITE" id="PS50850"/>
    </source>
</evidence>
<feature type="transmembrane region" description="Helical" evidence="7">
    <location>
        <begin position="220"/>
        <end position="242"/>
    </location>
</feature>
<feature type="transmembrane region" description="Helical" evidence="7">
    <location>
        <begin position="133"/>
        <end position="154"/>
    </location>
</feature>
<dbReference type="AlphaFoldDB" id="A0A3N2GXY3"/>
<proteinExistence type="predicted"/>
<dbReference type="InterPro" id="IPR036259">
    <property type="entry name" value="MFS_trans_sf"/>
</dbReference>
<feature type="transmembrane region" description="Helical" evidence="7">
    <location>
        <begin position="75"/>
        <end position="94"/>
    </location>
</feature>
<feature type="transmembrane region" description="Helical" evidence="7">
    <location>
        <begin position="47"/>
        <end position="66"/>
    </location>
</feature>
<keyword evidence="10" id="KW-1185">Reference proteome</keyword>
<evidence type="ECO:0000256" key="3">
    <source>
        <dbReference type="ARBA" id="ARBA00022475"/>
    </source>
</evidence>
<dbReference type="SUPFAM" id="SSF103473">
    <property type="entry name" value="MFS general substrate transporter"/>
    <property type="match status" value="1"/>
</dbReference>
<dbReference type="PANTHER" id="PTHR42718:SF42">
    <property type="entry name" value="EXPORT PROTEIN"/>
    <property type="match status" value="1"/>
</dbReference>
<dbReference type="GeneID" id="301845233"/>
<dbReference type="NCBIfam" id="TIGR00711">
    <property type="entry name" value="efflux_EmrB"/>
    <property type="match status" value="1"/>
</dbReference>
<keyword evidence="6 7" id="KW-0472">Membrane</keyword>
<keyword evidence="3" id="KW-1003">Cell membrane</keyword>
<keyword evidence="4 7" id="KW-0812">Transmembrane</keyword>
<comment type="caution">
    <text evidence="9">The sequence shown here is derived from an EMBL/GenBank/DDBJ whole genome shotgun (WGS) entry which is preliminary data.</text>
</comment>
<evidence type="ECO:0000256" key="4">
    <source>
        <dbReference type="ARBA" id="ARBA00022692"/>
    </source>
</evidence>
<evidence type="ECO:0000256" key="7">
    <source>
        <dbReference type="SAM" id="Phobius"/>
    </source>
</evidence>
<comment type="subcellular location">
    <subcellularLocation>
        <location evidence="1">Cell membrane</location>
        <topology evidence="1">Multi-pass membrane protein</topology>
    </subcellularLocation>
</comment>